<organism evidence="1 2">
    <name type="scientific">Vitis vinifera</name>
    <name type="common">Grape</name>
    <dbReference type="NCBI Taxonomy" id="29760"/>
    <lineage>
        <taxon>Eukaryota</taxon>
        <taxon>Viridiplantae</taxon>
        <taxon>Streptophyta</taxon>
        <taxon>Embryophyta</taxon>
        <taxon>Tracheophyta</taxon>
        <taxon>Spermatophyta</taxon>
        <taxon>Magnoliopsida</taxon>
        <taxon>eudicotyledons</taxon>
        <taxon>Gunneridae</taxon>
        <taxon>Pentapetalae</taxon>
        <taxon>rosids</taxon>
        <taxon>Vitales</taxon>
        <taxon>Vitaceae</taxon>
        <taxon>Viteae</taxon>
        <taxon>Vitis</taxon>
    </lineage>
</organism>
<evidence type="ECO:0000313" key="1">
    <source>
        <dbReference type="EMBL" id="RVW75064.1"/>
    </source>
</evidence>
<proteinExistence type="predicted"/>
<protein>
    <submittedName>
        <fullName evidence="1">Uncharacterized protein</fullName>
    </submittedName>
</protein>
<reference evidence="1 2" key="1">
    <citation type="journal article" date="2018" name="PLoS Genet.">
        <title>Population sequencing reveals clonal diversity and ancestral inbreeding in the grapevine cultivar Chardonnay.</title>
        <authorList>
            <person name="Roach M.J."/>
            <person name="Johnson D.L."/>
            <person name="Bohlmann J."/>
            <person name="van Vuuren H.J."/>
            <person name="Jones S.J."/>
            <person name="Pretorius I.S."/>
            <person name="Schmidt S.A."/>
            <person name="Borneman A.R."/>
        </authorList>
    </citation>
    <scope>NUCLEOTIDE SEQUENCE [LARGE SCALE GENOMIC DNA]</scope>
    <source>
        <strain evidence="2">cv. Chardonnay</strain>
        <tissue evidence="1">Leaf</tissue>
    </source>
</reference>
<dbReference type="EMBL" id="QGNW01000358">
    <property type="protein sequence ID" value="RVW75064.1"/>
    <property type="molecule type" value="Genomic_DNA"/>
</dbReference>
<gene>
    <name evidence="1" type="ORF">CK203_056013</name>
</gene>
<name>A0A438GS78_VITVI</name>
<dbReference type="Proteomes" id="UP000288805">
    <property type="component" value="Unassembled WGS sequence"/>
</dbReference>
<accession>A0A438GS78</accession>
<dbReference type="AlphaFoldDB" id="A0A438GS78"/>
<evidence type="ECO:0000313" key="2">
    <source>
        <dbReference type="Proteomes" id="UP000288805"/>
    </source>
</evidence>
<sequence>MEEVEARKEAKEDFKKWVLMEEVSWRQKSREIWLRGDRNTRYFHRMPNAHKKEKLVEED</sequence>
<comment type="caution">
    <text evidence="1">The sequence shown here is derived from an EMBL/GenBank/DDBJ whole genome shotgun (WGS) entry which is preliminary data.</text>
</comment>